<feature type="compositionally biased region" description="Basic and acidic residues" evidence="6">
    <location>
        <begin position="40"/>
        <end position="78"/>
    </location>
</feature>
<keyword evidence="5" id="KW-0539">Nucleus</keyword>
<proteinExistence type="predicted"/>
<gene>
    <name evidence="7" type="ORF">Amon01_000822300</name>
</gene>
<comment type="subcellular location">
    <subcellularLocation>
        <location evidence="1">Nucleus</location>
    </subcellularLocation>
</comment>
<dbReference type="AlphaFoldDB" id="A0A9W6Z018"/>
<organism evidence="7 8">
    <name type="scientific">Ambrosiozyma monospora</name>
    <name type="common">Yeast</name>
    <name type="synonym">Endomycopsis monosporus</name>
    <dbReference type="NCBI Taxonomy" id="43982"/>
    <lineage>
        <taxon>Eukaryota</taxon>
        <taxon>Fungi</taxon>
        <taxon>Dikarya</taxon>
        <taxon>Ascomycota</taxon>
        <taxon>Saccharomycotina</taxon>
        <taxon>Pichiomycetes</taxon>
        <taxon>Pichiales</taxon>
        <taxon>Pichiaceae</taxon>
        <taxon>Ambrosiozyma</taxon>
    </lineage>
</organism>
<dbReference type="PANTHER" id="PTHR21964">
    <property type="entry name" value="BREAST CANCER METASTASIS-SUPPRESSOR 1"/>
    <property type="match status" value="1"/>
</dbReference>
<dbReference type="GO" id="GO:0005654">
    <property type="term" value="C:nucleoplasm"/>
    <property type="evidence" value="ECO:0007669"/>
    <property type="project" value="UniProtKB-ARBA"/>
</dbReference>
<evidence type="ECO:0000256" key="6">
    <source>
        <dbReference type="SAM" id="MobiDB-lite"/>
    </source>
</evidence>
<keyword evidence="3" id="KW-0805">Transcription regulation</keyword>
<dbReference type="OrthoDB" id="20886at2759"/>
<keyword evidence="4" id="KW-0804">Transcription</keyword>
<feature type="compositionally biased region" description="Acidic residues" evidence="6">
    <location>
        <begin position="86"/>
        <end position="97"/>
    </location>
</feature>
<reference evidence="7" key="1">
    <citation type="submission" date="2023-04" db="EMBL/GenBank/DDBJ databases">
        <title>Ambrosiozyma monospora NBRC 1965.</title>
        <authorList>
            <person name="Ichikawa N."/>
            <person name="Sato H."/>
            <person name="Tonouchi N."/>
        </authorList>
    </citation>
    <scope>NUCLEOTIDE SEQUENCE</scope>
    <source>
        <strain evidence="7">NBRC 1965</strain>
    </source>
</reference>
<dbReference type="Proteomes" id="UP001165063">
    <property type="component" value="Unassembled WGS sequence"/>
</dbReference>
<evidence type="ECO:0000313" key="8">
    <source>
        <dbReference type="Proteomes" id="UP001165063"/>
    </source>
</evidence>
<evidence type="ECO:0000256" key="5">
    <source>
        <dbReference type="ARBA" id="ARBA00023242"/>
    </source>
</evidence>
<evidence type="ECO:0000313" key="7">
    <source>
        <dbReference type="EMBL" id="GMG56156.1"/>
    </source>
</evidence>
<protein>
    <submittedName>
        <fullName evidence="7">Unnamed protein product</fullName>
    </submittedName>
</protein>
<dbReference type="GO" id="GO:0010468">
    <property type="term" value="P:regulation of gene expression"/>
    <property type="evidence" value="ECO:0007669"/>
    <property type="project" value="UniProtKB-ARBA"/>
</dbReference>
<sequence length="317" mass="36950">MRPSRSESKQVSQETNSSSEHSNNSKATTVDNNQELSDVETDKMEGLDEKESDLEKLAGETQKRKLHETGDEADSDSHKRIKKDADDDDDDDDEDDEHSDHDIKKEEEDEQAEKEATRLRAIEELKDIETDFAKLKDRLYNTQQTKLEFELKLCEANKHPDLLRYIDLIKDNFENKVERCVNLQKYKLQCLDKQTKARRVAINQQFLKNCQDYKTKEIVSITSNWYEINKERRNMDSLILNNPEYFQYNLSINSKNVASQEKINNMVVMRNSLYNELSNMKRVTKLAHGLLPSSLNNMKSCTNEEINDDLKAMGILK</sequence>
<evidence type="ECO:0000256" key="2">
    <source>
        <dbReference type="ARBA" id="ARBA00022491"/>
    </source>
</evidence>
<keyword evidence="2" id="KW-0678">Repressor</keyword>
<evidence type="ECO:0000256" key="1">
    <source>
        <dbReference type="ARBA" id="ARBA00004123"/>
    </source>
</evidence>
<evidence type="ECO:0000256" key="4">
    <source>
        <dbReference type="ARBA" id="ARBA00023163"/>
    </source>
</evidence>
<keyword evidence="8" id="KW-1185">Reference proteome</keyword>
<dbReference type="EMBL" id="BSXU01006996">
    <property type="protein sequence ID" value="GMG56156.1"/>
    <property type="molecule type" value="Genomic_DNA"/>
</dbReference>
<comment type="caution">
    <text evidence="7">The sequence shown here is derived from an EMBL/GenBank/DDBJ whole genome shotgun (WGS) entry which is preliminary data.</text>
</comment>
<feature type="compositionally biased region" description="Low complexity" evidence="6">
    <location>
        <begin position="16"/>
        <end position="25"/>
    </location>
</feature>
<evidence type="ECO:0000256" key="3">
    <source>
        <dbReference type="ARBA" id="ARBA00023015"/>
    </source>
</evidence>
<dbReference type="Pfam" id="PF08598">
    <property type="entry name" value="Sds3"/>
    <property type="match status" value="1"/>
</dbReference>
<accession>A0A9W6Z018</accession>
<dbReference type="SMART" id="SM01401">
    <property type="entry name" value="Sds3"/>
    <property type="match status" value="1"/>
</dbReference>
<name>A0A9W6Z018_AMBMO</name>
<feature type="compositionally biased region" description="Polar residues" evidence="6">
    <location>
        <begin position="26"/>
        <end position="36"/>
    </location>
</feature>
<dbReference type="InterPro" id="IPR013907">
    <property type="entry name" value="Sds3"/>
</dbReference>
<feature type="region of interest" description="Disordered" evidence="6">
    <location>
        <begin position="1"/>
        <end position="115"/>
    </location>
</feature>